<keyword evidence="4" id="KW-0460">Magnesium</keyword>
<dbReference type="Gene3D" id="3.40.50.1000">
    <property type="entry name" value="HAD superfamily/HAD-like"/>
    <property type="match status" value="1"/>
</dbReference>
<dbReference type="GO" id="GO:0004805">
    <property type="term" value="F:trehalose-phosphatase activity"/>
    <property type="evidence" value="ECO:0007669"/>
    <property type="project" value="UniProtKB-EC"/>
</dbReference>
<evidence type="ECO:0000256" key="4">
    <source>
        <dbReference type="RuleBase" id="RU361117"/>
    </source>
</evidence>
<dbReference type="NCBIfam" id="TIGR00685">
    <property type="entry name" value="T6PP"/>
    <property type="match status" value="1"/>
</dbReference>
<dbReference type="SUPFAM" id="SSF56784">
    <property type="entry name" value="HAD-like"/>
    <property type="match status" value="1"/>
</dbReference>
<dbReference type="EC" id="3.1.3.12" evidence="4"/>
<dbReference type="AlphaFoldDB" id="A0A7H1NQ73"/>
<dbReference type="Proteomes" id="UP000516349">
    <property type="component" value="Chromosome"/>
</dbReference>
<dbReference type="InterPro" id="IPR006379">
    <property type="entry name" value="HAD-SF_hydro_IIB"/>
</dbReference>
<dbReference type="UniPathway" id="UPA00299"/>
<dbReference type="PANTHER" id="PTHR43768">
    <property type="entry name" value="TREHALOSE 6-PHOSPHATE PHOSPHATASE"/>
    <property type="match status" value="1"/>
</dbReference>
<dbReference type="InterPro" id="IPR044651">
    <property type="entry name" value="OTSB-like"/>
</dbReference>
<keyword evidence="6" id="KW-1185">Reference proteome</keyword>
<evidence type="ECO:0000313" key="5">
    <source>
        <dbReference type="EMBL" id="QNT77933.1"/>
    </source>
</evidence>
<accession>A0A7H1NQ73</accession>
<protein>
    <recommendedName>
        <fullName evidence="4">Trehalose 6-phosphate phosphatase</fullName>
        <ecNumber evidence="4">3.1.3.12</ecNumber>
    </recommendedName>
</protein>
<dbReference type="Gene3D" id="3.30.70.1020">
    <property type="entry name" value="Trehalose-6-phosphate phosphatase related protein, domain 2"/>
    <property type="match status" value="1"/>
</dbReference>
<evidence type="ECO:0000256" key="1">
    <source>
        <dbReference type="ARBA" id="ARBA00005199"/>
    </source>
</evidence>
<keyword evidence="4" id="KW-0479">Metal-binding</keyword>
<evidence type="ECO:0000256" key="3">
    <source>
        <dbReference type="ARBA" id="ARBA00022801"/>
    </source>
</evidence>
<reference evidence="5 6" key="1">
    <citation type="submission" date="2020-08" db="EMBL/GenBank/DDBJ databases">
        <title>Complete genome sequence of Entomobacter blattae G55GP.</title>
        <authorList>
            <person name="Poehlein A."/>
            <person name="Guzman J."/>
            <person name="Daniel R."/>
            <person name="Vilcinskas A."/>
        </authorList>
    </citation>
    <scope>NUCLEOTIDE SEQUENCE [LARGE SCALE GENOMIC DNA]</scope>
    <source>
        <strain evidence="5 6">G55GP</strain>
    </source>
</reference>
<dbReference type="NCBIfam" id="TIGR01484">
    <property type="entry name" value="HAD-SF-IIB"/>
    <property type="match status" value="1"/>
</dbReference>
<comment type="catalytic activity">
    <reaction evidence="4">
        <text>alpha,alpha-trehalose 6-phosphate + H2O = alpha,alpha-trehalose + phosphate</text>
        <dbReference type="Rhea" id="RHEA:23420"/>
        <dbReference type="ChEBI" id="CHEBI:15377"/>
        <dbReference type="ChEBI" id="CHEBI:16551"/>
        <dbReference type="ChEBI" id="CHEBI:43474"/>
        <dbReference type="ChEBI" id="CHEBI:58429"/>
        <dbReference type="EC" id="3.1.3.12"/>
    </reaction>
</comment>
<gene>
    <name evidence="5" type="primary">otsB</name>
    <name evidence="5" type="ORF">JGUZn3_06910</name>
</gene>
<dbReference type="CDD" id="cd01627">
    <property type="entry name" value="HAD_TPP"/>
    <property type="match status" value="1"/>
</dbReference>
<comment type="cofactor">
    <cofactor evidence="4">
        <name>Mg(2+)</name>
        <dbReference type="ChEBI" id="CHEBI:18420"/>
    </cofactor>
</comment>
<dbReference type="KEGG" id="ebla:JGUZn3_06910"/>
<dbReference type="GO" id="GO:0046872">
    <property type="term" value="F:metal ion binding"/>
    <property type="evidence" value="ECO:0007669"/>
    <property type="project" value="UniProtKB-KW"/>
</dbReference>
<dbReference type="InterPro" id="IPR036412">
    <property type="entry name" value="HAD-like_sf"/>
</dbReference>
<evidence type="ECO:0000256" key="2">
    <source>
        <dbReference type="ARBA" id="ARBA00008770"/>
    </source>
</evidence>
<evidence type="ECO:0000313" key="6">
    <source>
        <dbReference type="Proteomes" id="UP000516349"/>
    </source>
</evidence>
<dbReference type="Pfam" id="PF02358">
    <property type="entry name" value="Trehalose_PPase"/>
    <property type="match status" value="1"/>
</dbReference>
<comment type="pathway">
    <text evidence="1 4">Glycan biosynthesis; trehalose biosynthesis.</text>
</comment>
<dbReference type="EMBL" id="CP060244">
    <property type="protein sequence ID" value="QNT77933.1"/>
    <property type="molecule type" value="Genomic_DNA"/>
</dbReference>
<comment type="similarity">
    <text evidence="2 4">Belongs to the trehalose phosphatase family.</text>
</comment>
<organism evidence="5 6">
    <name type="scientific">Entomobacter blattae</name>
    <dbReference type="NCBI Taxonomy" id="2762277"/>
    <lineage>
        <taxon>Bacteria</taxon>
        <taxon>Pseudomonadati</taxon>
        <taxon>Pseudomonadota</taxon>
        <taxon>Alphaproteobacteria</taxon>
        <taxon>Acetobacterales</taxon>
        <taxon>Acetobacteraceae</taxon>
        <taxon>Entomobacter</taxon>
    </lineage>
</organism>
<dbReference type="InterPro" id="IPR003337">
    <property type="entry name" value="Trehalose_PPase"/>
</dbReference>
<name>A0A7H1NQ73_9PROT</name>
<dbReference type="GO" id="GO:0005992">
    <property type="term" value="P:trehalose biosynthetic process"/>
    <property type="evidence" value="ECO:0007669"/>
    <property type="project" value="UniProtKB-UniPathway"/>
</dbReference>
<dbReference type="PANTHER" id="PTHR43768:SF3">
    <property type="entry name" value="TREHALOSE 6-PHOSPHATE PHOSPHATASE"/>
    <property type="match status" value="1"/>
</dbReference>
<dbReference type="InterPro" id="IPR023214">
    <property type="entry name" value="HAD_sf"/>
</dbReference>
<proteinExistence type="inferred from homology"/>
<sequence>MTMKSDYTWNQINIPLLGEAAFFLDFDGTLVDIAPTPDSVKVERGLTETLQILRRLLGNALAVVTGRPIGQIDHFLPHIPYAVAGEHGGALRFSPEGPIQNGSLPSIPQRWLEEAENFAQHHEGVIVEKKNNGFVLHFRKVPELENRLHKMAEEWVGHQPDSFELQSAKMAWEIRPKGVDKGQAVYTLMEQPPFRGRKPVFIGDDITDEDGIKAAQALGGVGYRIPHDFPDSGTVRVWLKSLVEGAEK</sequence>
<comment type="function">
    <text evidence="4">Removes the phosphate from trehalose 6-phosphate to produce free trehalose.</text>
</comment>
<keyword evidence="3 4" id="KW-0378">Hydrolase</keyword>